<dbReference type="EMBL" id="VIVR01000001">
    <property type="protein sequence ID" value="TWE15530.1"/>
    <property type="molecule type" value="Genomic_DNA"/>
</dbReference>
<evidence type="ECO:0008006" key="3">
    <source>
        <dbReference type="Google" id="ProtNLM"/>
    </source>
</evidence>
<gene>
    <name evidence="1" type="ORF">FB465_0430</name>
</gene>
<sequence>MMPSKTEDRPGPLPDEKLLDLFEQRMLDIWSRGAFDLADPVGTARLVRLLLGREGFGPTAPVLAESGVRAEWNRVFAEQRSEFVASWLAGHLTGPVLDVLGGDFTVLRALLRHGLDAGSVTGCERSTAYESDWSRLPFPVHDVPADVRLPEGEYGSALLCTVLHHEPEVRRLLDAVARTGAERWVIVENCLDAENSEEFHLYVDEFFNRCLNTFDVPCVPQHRTAEEWRTLLGGYGEVTVEESRTDVPGMPFPYTLFVVER</sequence>
<proteinExistence type="predicted"/>
<dbReference type="AlphaFoldDB" id="A0A561EIU1"/>
<organism evidence="1 2">
    <name type="scientific">Kitasatospora atroaurantiaca</name>
    <dbReference type="NCBI Taxonomy" id="285545"/>
    <lineage>
        <taxon>Bacteria</taxon>
        <taxon>Bacillati</taxon>
        <taxon>Actinomycetota</taxon>
        <taxon>Actinomycetes</taxon>
        <taxon>Kitasatosporales</taxon>
        <taxon>Streptomycetaceae</taxon>
        <taxon>Kitasatospora</taxon>
    </lineage>
</organism>
<dbReference type="Gene3D" id="3.40.50.150">
    <property type="entry name" value="Vaccinia Virus protein VP39"/>
    <property type="match status" value="1"/>
</dbReference>
<comment type="caution">
    <text evidence="1">The sequence shown here is derived from an EMBL/GenBank/DDBJ whole genome shotgun (WGS) entry which is preliminary data.</text>
</comment>
<keyword evidence="2" id="KW-1185">Reference proteome</keyword>
<protein>
    <recommendedName>
        <fullName evidence="3">Methyltransferase family protein</fullName>
    </recommendedName>
</protein>
<evidence type="ECO:0000313" key="2">
    <source>
        <dbReference type="Proteomes" id="UP000318416"/>
    </source>
</evidence>
<accession>A0A561EIU1</accession>
<dbReference type="Proteomes" id="UP000318416">
    <property type="component" value="Unassembled WGS sequence"/>
</dbReference>
<dbReference type="RefSeq" id="WP_145787055.1">
    <property type="nucleotide sequence ID" value="NZ_BAAABR010000028.1"/>
</dbReference>
<name>A0A561EIU1_9ACTN</name>
<evidence type="ECO:0000313" key="1">
    <source>
        <dbReference type="EMBL" id="TWE15530.1"/>
    </source>
</evidence>
<dbReference type="InterPro" id="IPR029063">
    <property type="entry name" value="SAM-dependent_MTases_sf"/>
</dbReference>
<dbReference type="SUPFAM" id="SSF53335">
    <property type="entry name" value="S-adenosyl-L-methionine-dependent methyltransferases"/>
    <property type="match status" value="1"/>
</dbReference>
<dbReference type="OrthoDB" id="5198441at2"/>
<reference evidence="1 2" key="1">
    <citation type="submission" date="2019-06" db="EMBL/GenBank/DDBJ databases">
        <title>Sequencing the genomes of 1000 actinobacteria strains.</title>
        <authorList>
            <person name="Klenk H.-P."/>
        </authorList>
    </citation>
    <scope>NUCLEOTIDE SEQUENCE [LARGE SCALE GENOMIC DNA]</scope>
    <source>
        <strain evidence="1 2">DSM 41649</strain>
    </source>
</reference>